<evidence type="ECO:0000256" key="3">
    <source>
        <dbReference type="ARBA" id="ARBA00010705"/>
    </source>
</evidence>
<evidence type="ECO:0000256" key="5">
    <source>
        <dbReference type="ARBA" id="ARBA00022660"/>
    </source>
</evidence>
<keyword evidence="8" id="KW-0496">Mitochondrion</keyword>
<dbReference type="PANTHER" id="PTHR13344">
    <property type="entry name" value="NADH-UBIQUINONE OXIDOREDUCTASE"/>
    <property type="match status" value="1"/>
</dbReference>
<dbReference type="EMBL" id="LODT01000016">
    <property type="protein sequence ID" value="KYR00231.1"/>
    <property type="molecule type" value="Genomic_DNA"/>
</dbReference>
<dbReference type="AlphaFoldDB" id="A0A152A2D8"/>
<dbReference type="InterPro" id="IPR016680">
    <property type="entry name" value="NDUFA8"/>
</dbReference>
<dbReference type="GO" id="GO:0006120">
    <property type="term" value="P:mitochondrial electron transport, NADH to ubiquinone"/>
    <property type="evidence" value="ECO:0007669"/>
    <property type="project" value="InterPro"/>
</dbReference>
<evidence type="ECO:0000256" key="7">
    <source>
        <dbReference type="ARBA" id="ARBA00022982"/>
    </source>
</evidence>
<dbReference type="PANTHER" id="PTHR13344:SF0">
    <property type="entry name" value="NADH DEHYDROGENASE [UBIQUINONE] 1 ALPHA SUBCOMPLEX SUBUNIT 8"/>
    <property type="match status" value="1"/>
</dbReference>
<dbReference type="PROSITE" id="PS51808">
    <property type="entry name" value="CHCH"/>
    <property type="match status" value="1"/>
</dbReference>
<comment type="subcellular location">
    <subcellularLocation>
        <location evidence="2">Mitochondrion</location>
    </subcellularLocation>
</comment>
<evidence type="ECO:0000256" key="6">
    <source>
        <dbReference type="ARBA" id="ARBA00022737"/>
    </source>
</evidence>
<evidence type="ECO:0000256" key="2">
    <source>
        <dbReference type="ARBA" id="ARBA00004173"/>
    </source>
</evidence>
<comment type="function">
    <text evidence="1">Accessory subunit of the mitochondrial membrane respiratory chain NADH dehydrogenase (Complex I), that is believed not to be involved in catalysis. Complex I functions in the transfer of electrons from NADH to the respiratory chain. The immediate electron acceptor for the enzyme is believed to be ubiquinone.</text>
</comment>
<gene>
    <name evidence="10" type="ORF">DLAC_03389</name>
</gene>
<comment type="caution">
    <text evidence="10">The sequence shown here is derived from an EMBL/GenBank/DDBJ whole genome shotgun (WGS) entry which is preliminary data.</text>
</comment>
<name>A0A152A2D8_TIELA</name>
<dbReference type="OrthoDB" id="276296at2759"/>
<keyword evidence="11" id="KW-1185">Reference proteome</keyword>
<dbReference type="GO" id="GO:0005739">
    <property type="term" value="C:mitochondrion"/>
    <property type="evidence" value="ECO:0007669"/>
    <property type="project" value="UniProtKB-SubCell"/>
</dbReference>
<dbReference type="Proteomes" id="UP000076078">
    <property type="component" value="Unassembled WGS sequence"/>
</dbReference>
<evidence type="ECO:0000313" key="10">
    <source>
        <dbReference type="EMBL" id="KYR00231.1"/>
    </source>
</evidence>
<accession>A0A152A2D8</accession>
<evidence type="ECO:0000256" key="1">
    <source>
        <dbReference type="ARBA" id="ARBA00003195"/>
    </source>
</evidence>
<evidence type="ECO:0000313" key="11">
    <source>
        <dbReference type="Proteomes" id="UP000076078"/>
    </source>
</evidence>
<sequence>MSEQPKFQRYTRGELITARDSLWTVCGESMLAFEKCKMEKGDDPEACLQFSIAVMGCSSKIMRDLTSKCGEYLKAGSSCLNENNMRSLECDKEKLKLDECFTSKVLPKYQ</sequence>
<evidence type="ECO:0000256" key="9">
    <source>
        <dbReference type="ARBA" id="ARBA00023157"/>
    </source>
</evidence>
<dbReference type="OMA" id="GCTQKIM"/>
<keyword evidence="4" id="KW-0813">Transport</keyword>
<keyword evidence="9" id="KW-1015">Disulfide bond</keyword>
<keyword evidence="7" id="KW-0249">Electron transport</keyword>
<protein>
    <submittedName>
        <fullName evidence="10">Putative NADH dehydrogenase</fullName>
    </submittedName>
</protein>
<reference evidence="10 11" key="1">
    <citation type="submission" date="2015-12" db="EMBL/GenBank/DDBJ databases">
        <title>Dictyostelia acquired genes for synthesis and detection of signals that induce cell-type specialization by lateral gene transfer from prokaryotes.</title>
        <authorList>
            <person name="Gloeckner G."/>
            <person name="Schaap P."/>
        </authorList>
    </citation>
    <scope>NUCLEOTIDE SEQUENCE [LARGE SCALE GENOMIC DNA]</scope>
    <source>
        <strain evidence="10 11">TK</strain>
    </source>
</reference>
<keyword evidence="5" id="KW-0679">Respiratory chain</keyword>
<evidence type="ECO:0000256" key="8">
    <source>
        <dbReference type="ARBA" id="ARBA00023128"/>
    </source>
</evidence>
<organism evidence="10 11">
    <name type="scientific">Tieghemostelium lacteum</name>
    <name type="common">Slime mold</name>
    <name type="synonym">Dictyostelium lacteum</name>
    <dbReference type="NCBI Taxonomy" id="361077"/>
    <lineage>
        <taxon>Eukaryota</taxon>
        <taxon>Amoebozoa</taxon>
        <taxon>Evosea</taxon>
        <taxon>Eumycetozoa</taxon>
        <taxon>Dictyostelia</taxon>
        <taxon>Dictyosteliales</taxon>
        <taxon>Raperosteliaceae</taxon>
        <taxon>Tieghemostelium</taxon>
    </lineage>
</organism>
<dbReference type="InParanoid" id="A0A152A2D8"/>
<keyword evidence="6" id="KW-0677">Repeat</keyword>
<comment type="similarity">
    <text evidence="3">Belongs to the complex I NDUFA8 subunit family.</text>
</comment>
<proteinExistence type="inferred from homology"/>
<evidence type="ECO:0000256" key="4">
    <source>
        <dbReference type="ARBA" id="ARBA00022448"/>
    </source>
</evidence>
<dbReference type="FunCoup" id="A0A152A2D8">
    <property type="interactions" value="4"/>
</dbReference>